<evidence type="ECO:0000256" key="8">
    <source>
        <dbReference type="PROSITE-ProRule" id="PRU00169"/>
    </source>
</evidence>
<dbReference type="Gene3D" id="3.40.50.2300">
    <property type="match status" value="1"/>
</dbReference>
<dbReference type="NCBIfam" id="TIGR00229">
    <property type="entry name" value="sensory_box"/>
    <property type="match status" value="1"/>
</dbReference>
<dbReference type="InterPro" id="IPR005467">
    <property type="entry name" value="His_kinase_dom"/>
</dbReference>
<dbReference type="CDD" id="cd00082">
    <property type="entry name" value="HisKA"/>
    <property type="match status" value="1"/>
</dbReference>
<dbReference type="Gene3D" id="1.10.287.130">
    <property type="match status" value="1"/>
</dbReference>
<dbReference type="InterPro" id="IPR011102">
    <property type="entry name" value="Sig_transdc_His_kinase_HWE"/>
</dbReference>
<dbReference type="EC" id="2.7.13.3" evidence="2"/>
<dbReference type="OrthoDB" id="9760752at2"/>
<name>T0I0H0_9SPHN</name>
<dbReference type="AlphaFoldDB" id="T0I0H0"/>
<dbReference type="Pfam" id="PF00512">
    <property type="entry name" value="HisKA"/>
    <property type="match status" value="1"/>
</dbReference>
<dbReference type="SUPFAM" id="SSF55785">
    <property type="entry name" value="PYP-like sensor domain (PAS domain)"/>
    <property type="match status" value="1"/>
</dbReference>
<reference evidence="12 13" key="1">
    <citation type="journal article" date="2013" name="Genome Announc.">
        <title>Genome Sequence of Novosphingobium lindaniclasticum LE124T, Isolated from a Hexachlorocyclohexane Dumpsite.</title>
        <authorList>
            <person name="Saxena A."/>
            <person name="Nayyar N."/>
            <person name="Sangwan N."/>
            <person name="Kumari R."/>
            <person name="Khurana J.P."/>
            <person name="Lal R."/>
        </authorList>
    </citation>
    <scope>NUCLEOTIDE SEQUENCE [LARGE SCALE GENOMIC DNA]</scope>
    <source>
        <strain evidence="12 13">LE124</strain>
    </source>
</reference>
<evidence type="ECO:0000256" key="1">
    <source>
        <dbReference type="ARBA" id="ARBA00000085"/>
    </source>
</evidence>
<dbReference type="Gene3D" id="3.30.450.40">
    <property type="match status" value="1"/>
</dbReference>
<gene>
    <name evidence="12" type="ORF">L284_06330</name>
</gene>
<dbReference type="CDD" id="cd17574">
    <property type="entry name" value="REC_OmpR"/>
    <property type="match status" value="1"/>
</dbReference>
<evidence type="ECO:0000259" key="10">
    <source>
        <dbReference type="PROSITE" id="PS50110"/>
    </source>
</evidence>
<dbReference type="InterPro" id="IPR036097">
    <property type="entry name" value="HisK_dim/P_sf"/>
</dbReference>
<dbReference type="PROSITE" id="PS50110">
    <property type="entry name" value="RESPONSE_REGULATORY"/>
    <property type="match status" value="1"/>
</dbReference>
<dbReference type="Proteomes" id="UP000015527">
    <property type="component" value="Unassembled WGS sequence"/>
</dbReference>
<keyword evidence="3 8" id="KW-0597">Phosphoprotein</keyword>
<dbReference type="InterPro" id="IPR035965">
    <property type="entry name" value="PAS-like_dom_sf"/>
</dbReference>
<dbReference type="PATRIC" id="fig|1096930.3.peg.1254"/>
<dbReference type="InterPro" id="IPR036890">
    <property type="entry name" value="HATPase_C_sf"/>
</dbReference>
<dbReference type="Gene3D" id="3.30.565.10">
    <property type="entry name" value="Histidine kinase-like ATPase, C-terminal domain"/>
    <property type="match status" value="2"/>
</dbReference>
<dbReference type="eggNOG" id="COG2205">
    <property type="taxonomic scope" value="Bacteria"/>
</dbReference>
<dbReference type="PRINTS" id="PR00344">
    <property type="entry name" value="BCTRLSENSOR"/>
</dbReference>
<dbReference type="SMART" id="SM00911">
    <property type="entry name" value="HWE_HK"/>
    <property type="match status" value="1"/>
</dbReference>
<dbReference type="SUPFAM" id="SSF52172">
    <property type="entry name" value="CheY-like"/>
    <property type="match status" value="1"/>
</dbReference>
<evidence type="ECO:0000256" key="6">
    <source>
        <dbReference type="ARBA" id="ARBA00022777"/>
    </source>
</evidence>
<evidence type="ECO:0000313" key="13">
    <source>
        <dbReference type="Proteomes" id="UP000015527"/>
    </source>
</evidence>
<dbReference type="Pfam" id="PF08448">
    <property type="entry name" value="PAS_4"/>
    <property type="match status" value="1"/>
</dbReference>
<evidence type="ECO:0000313" key="12">
    <source>
        <dbReference type="EMBL" id="EQB17793.1"/>
    </source>
</evidence>
<dbReference type="Pfam" id="PF02518">
    <property type="entry name" value="HATPase_c"/>
    <property type="match status" value="1"/>
</dbReference>
<evidence type="ECO:0000259" key="9">
    <source>
        <dbReference type="PROSITE" id="PS50109"/>
    </source>
</evidence>
<proteinExistence type="predicted"/>
<feature type="domain" description="PAS" evidence="11">
    <location>
        <begin position="775"/>
        <end position="845"/>
    </location>
</feature>
<feature type="modified residue" description="4-aspartylphosphate" evidence="8">
    <location>
        <position position="676"/>
    </location>
</feature>
<keyword evidence="4" id="KW-0808">Transferase</keyword>
<dbReference type="SMART" id="SM00388">
    <property type="entry name" value="HisKA"/>
    <property type="match status" value="1"/>
</dbReference>
<dbReference type="GO" id="GO:0005524">
    <property type="term" value="F:ATP binding"/>
    <property type="evidence" value="ECO:0007669"/>
    <property type="project" value="UniProtKB-KW"/>
</dbReference>
<evidence type="ECO:0000256" key="2">
    <source>
        <dbReference type="ARBA" id="ARBA00012438"/>
    </source>
</evidence>
<dbReference type="InterPro" id="IPR011006">
    <property type="entry name" value="CheY-like_superfamily"/>
</dbReference>
<dbReference type="InterPro" id="IPR003594">
    <property type="entry name" value="HATPase_dom"/>
</dbReference>
<accession>T0I0H0</accession>
<comment type="catalytic activity">
    <reaction evidence="1">
        <text>ATP + protein L-histidine = ADP + protein N-phospho-L-histidine.</text>
        <dbReference type="EC" id="2.7.13.3"/>
    </reaction>
</comment>
<comment type="caution">
    <text evidence="12">The sequence shown here is derived from an EMBL/GenBank/DDBJ whole genome shotgun (WGS) entry which is preliminary data.</text>
</comment>
<dbReference type="FunFam" id="1.10.287.130:FF:000045">
    <property type="entry name" value="Two-component system sensor histidine kinase/response regulator"/>
    <property type="match status" value="1"/>
</dbReference>
<dbReference type="Pfam" id="PF00072">
    <property type="entry name" value="Response_reg"/>
    <property type="match status" value="1"/>
</dbReference>
<dbReference type="InterPro" id="IPR029016">
    <property type="entry name" value="GAF-like_dom_sf"/>
</dbReference>
<dbReference type="Pfam" id="PF07536">
    <property type="entry name" value="HWE_HK"/>
    <property type="match status" value="1"/>
</dbReference>
<dbReference type="Gene3D" id="3.30.450.20">
    <property type="entry name" value="PAS domain"/>
    <property type="match status" value="2"/>
</dbReference>
<dbReference type="eggNOG" id="COG3920">
    <property type="taxonomic scope" value="Bacteria"/>
</dbReference>
<dbReference type="PROSITE" id="PS50112">
    <property type="entry name" value="PAS"/>
    <property type="match status" value="1"/>
</dbReference>
<protein>
    <recommendedName>
        <fullName evidence="2">histidine kinase</fullName>
        <ecNumber evidence="2">2.7.13.3</ecNumber>
    </recommendedName>
</protein>
<evidence type="ECO:0000256" key="7">
    <source>
        <dbReference type="ARBA" id="ARBA00022840"/>
    </source>
</evidence>
<dbReference type="SUPFAM" id="SSF47384">
    <property type="entry name" value="Homodimeric domain of signal transducing histidine kinase"/>
    <property type="match status" value="1"/>
</dbReference>
<dbReference type="SMART" id="SM00091">
    <property type="entry name" value="PAS"/>
    <property type="match status" value="1"/>
</dbReference>
<keyword evidence="13" id="KW-1185">Reference proteome</keyword>
<feature type="domain" description="Histidine kinase" evidence="9">
    <location>
        <begin position="363"/>
        <end position="581"/>
    </location>
</feature>
<feature type="domain" description="Response regulatory" evidence="10">
    <location>
        <begin position="628"/>
        <end position="743"/>
    </location>
</feature>
<dbReference type="SMART" id="SM00387">
    <property type="entry name" value="HATPase_c"/>
    <property type="match status" value="1"/>
</dbReference>
<keyword evidence="7" id="KW-0067">ATP-binding</keyword>
<dbReference type="PROSITE" id="PS50109">
    <property type="entry name" value="HIS_KIN"/>
    <property type="match status" value="1"/>
</dbReference>
<dbReference type="EMBL" id="ATHL01000050">
    <property type="protein sequence ID" value="EQB17793.1"/>
    <property type="molecule type" value="Genomic_DNA"/>
</dbReference>
<dbReference type="PANTHER" id="PTHR43547:SF2">
    <property type="entry name" value="HYBRID SIGNAL TRANSDUCTION HISTIDINE KINASE C"/>
    <property type="match status" value="1"/>
</dbReference>
<dbReference type="SUPFAM" id="SSF55874">
    <property type="entry name" value="ATPase domain of HSP90 chaperone/DNA topoisomerase II/histidine kinase"/>
    <property type="match status" value="1"/>
</dbReference>
<keyword evidence="5" id="KW-0547">Nucleotide-binding</keyword>
<evidence type="ECO:0000256" key="4">
    <source>
        <dbReference type="ARBA" id="ARBA00022679"/>
    </source>
</evidence>
<evidence type="ECO:0000256" key="3">
    <source>
        <dbReference type="ARBA" id="ARBA00022553"/>
    </source>
</evidence>
<dbReference type="SMART" id="SM00448">
    <property type="entry name" value="REC"/>
    <property type="match status" value="1"/>
</dbReference>
<dbReference type="InterPro" id="IPR013656">
    <property type="entry name" value="PAS_4"/>
</dbReference>
<dbReference type="InterPro" id="IPR003661">
    <property type="entry name" value="HisK_dim/P_dom"/>
</dbReference>
<sequence>MPNLVPTVLPESLQLPLIDTPGEPSAQQLFTGSGEIRSIGRDLNWAQTPLGSVDSWPQSLRSTVRTLLSSQYPMVLTWGGEFTQIYNDAYSKLIGDRHPAGLGADIRITLAEAWGTLGPMIERVMATGDANWTPALPLEMHRSGYREEAYFSVSHAPAEDDNGVITGMLAVCSEVTEQIVGERRLKLLRELAARAASAVQTRQAALDIMGALADDPLDIPYAALLLRTATGLEVAASFGLASDILRQMEDEGDPWGISVGLNGSSFVIDAADTHVSVHGGTYLDPVVSAICLPVLGEQNTVDGLLVCAISPNRALDEAYRSFFELVGGQVSVAIRNARAREHEQRRAAEMAELDRAKTAFFSNVSHEFRTPLTLILGPLEEALSDKPTSMTAHRDALELAHRNALRMLRLVNTLLDFSRVEASRMAAAPEPVDLAALTVDLASNFRAAIEKAGLNFRVKARPLSRHARVDREMYEKIVLNLVSNAFKFTNEGSIEVRLSETDNAAVLKVSDTGAGIAPHELDNVFVRFHRIAGQKSRSHEGSGIGLALVKQLVELQGGSIVAESAGEGRGAAFTVTLPLTQPGTGSAPVGTGELETTSVRASAYVEEALRWLPEESPPLSEAAPKRPRILLADDNADMRAYVRRLLTPHFNVTVAADGAQALALARETRPDLVLSDIMMPHLDGFGLLRALRDDPATQTIPVIFLSAKAGEDARIESLEAGADDHLVKPFSALELRARIGGALDLAELRGEKAARERVSQAREQTDLAQAARWRSEQHLQALTDALPVLISHVDRDLRYRFVNRAYEGWLGRPIDEIVGSRVEDMIGSEAFGHVQQHIDAALAGTEIQFETFMPYSGIRPRHIRVDYIPQRGPDASIEGFYGLVQDITERKLAERHRELLVDELNHRVKNTLAVVQSIAAQSFKGDREPAEARAAFEGRLLALSDAHNLLTQESWDYAMLADVIVNAIRPFGEARFDVAGPAIALEPKAAVNIALALHELCTNAAKYGALSTAKGRVSASWFLEEGPDPKLHLAWEEHDGPPVTARSRQGFGSRLIERGLAAELGGTAGMSFAPAGLKCLITAPLANLGGRNVSRG</sequence>
<keyword evidence="6" id="KW-0418">Kinase</keyword>
<dbReference type="GO" id="GO:0000155">
    <property type="term" value="F:phosphorelay sensor kinase activity"/>
    <property type="evidence" value="ECO:0007669"/>
    <property type="project" value="InterPro"/>
</dbReference>
<dbReference type="RefSeq" id="WP_021233218.1">
    <property type="nucleotide sequence ID" value="NZ_ATHL01000050.1"/>
</dbReference>
<dbReference type="SUPFAM" id="SSF55781">
    <property type="entry name" value="GAF domain-like"/>
    <property type="match status" value="1"/>
</dbReference>
<dbReference type="eggNOG" id="COG0745">
    <property type="taxonomic scope" value="Bacteria"/>
</dbReference>
<dbReference type="PANTHER" id="PTHR43547">
    <property type="entry name" value="TWO-COMPONENT HISTIDINE KINASE"/>
    <property type="match status" value="1"/>
</dbReference>
<organism evidence="12 13">
    <name type="scientific">Novosphingobium lindaniclasticum LE124</name>
    <dbReference type="NCBI Taxonomy" id="1096930"/>
    <lineage>
        <taxon>Bacteria</taxon>
        <taxon>Pseudomonadati</taxon>
        <taxon>Pseudomonadota</taxon>
        <taxon>Alphaproteobacteria</taxon>
        <taxon>Sphingomonadales</taxon>
        <taxon>Sphingomonadaceae</taxon>
        <taxon>Novosphingobium</taxon>
    </lineage>
</organism>
<dbReference type="CDD" id="cd00130">
    <property type="entry name" value="PAS"/>
    <property type="match status" value="1"/>
</dbReference>
<dbReference type="InterPro" id="IPR004358">
    <property type="entry name" value="Sig_transdc_His_kin-like_C"/>
</dbReference>
<dbReference type="InterPro" id="IPR001789">
    <property type="entry name" value="Sig_transdc_resp-reg_receiver"/>
</dbReference>
<dbReference type="InterPro" id="IPR000014">
    <property type="entry name" value="PAS"/>
</dbReference>
<dbReference type="FunFam" id="3.30.565.10:FF:000006">
    <property type="entry name" value="Sensor histidine kinase WalK"/>
    <property type="match status" value="1"/>
</dbReference>
<evidence type="ECO:0000259" key="11">
    <source>
        <dbReference type="PROSITE" id="PS50112"/>
    </source>
</evidence>
<evidence type="ECO:0000256" key="5">
    <source>
        <dbReference type="ARBA" id="ARBA00022741"/>
    </source>
</evidence>